<keyword evidence="1" id="KW-1133">Transmembrane helix</keyword>
<keyword evidence="1" id="KW-0812">Transmembrane</keyword>
<protein>
    <submittedName>
        <fullName evidence="2">Uncharacterized protein</fullName>
    </submittedName>
</protein>
<feature type="transmembrane region" description="Helical" evidence="1">
    <location>
        <begin position="68"/>
        <end position="91"/>
    </location>
</feature>
<sequence>MLKMPPRPDPQRQNARLQQTVLAMLRANWYLLAFALHGVVSMFYGPLMGMIQMKFQKASPFGTTIKGLLYTCLGCYISMTLGFGAMIYIIIQVRDAGGQVYRWFRQPPPQRRRTIALAELLNQRLGQAGPM</sequence>
<keyword evidence="3" id="KW-1185">Reference proteome</keyword>
<dbReference type="EMBL" id="PKPP01000461">
    <property type="protein sequence ID" value="PWA92486.1"/>
    <property type="molecule type" value="Genomic_DNA"/>
</dbReference>
<evidence type="ECO:0000313" key="2">
    <source>
        <dbReference type="EMBL" id="PWA92486.1"/>
    </source>
</evidence>
<evidence type="ECO:0000256" key="1">
    <source>
        <dbReference type="SAM" id="Phobius"/>
    </source>
</evidence>
<organism evidence="2 3">
    <name type="scientific">Artemisia annua</name>
    <name type="common">Sweet wormwood</name>
    <dbReference type="NCBI Taxonomy" id="35608"/>
    <lineage>
        <taxon>Eukaryota</taxon>
        <taxon>Viridiplantae</taxon>
        <taxon>Streptophyta</taxon>
        <taxon>Embryophyta</taxon>
        <taxon>Tracheophyta</taxon>
        <taxon>Spermatophyta</taxon>
        <taxon>Magnoliopsida</taxon>
        <taxon>eudicotyledons</taxon>
        <taxon>Gunneridae</taxon>
        <taxon>Pentapetalae</taxon>
        <taxon>asterids</taxon>
        <taxon>campanulids</taxon>
        <taxon>Asterales</taxon>
        <taxon>Asteraceae</taxon>
        <taxon>Asteroideae</taxon>
        <taxon>Anthemideae</taxon>
        <taxon>Artemisiinae</taxon>
        <taxon>Artemisia</taxon>
    </lineage>
</organism>
<accession>A0A2U1Q3B0</accession>
<feature type="transmembrane region" description="Helical" evidence="1">
    <location>
        <begin position="27"/>
        <end position="47"/>
    </location>
</feature>
<gene>
    <name evidence="2" type="ORF">CTI12_AA058760</name>
</gene>
<comment type="caution">
    <text evidence="2">The sequence shown here is derived from an EMBL/GenBank/DDBJ whole genome shotgun (WGS) entry which is preliminary data.</text>
</comment>
<keyword evidence="1" id="KW-0472">Membrane</keyword>
<name>A0A2U1Q3B0_ARTAN</name>
<dbReference type="Proteomes" id="UP000245207">
    <property type="component" value="Unassembled WGS sequence"/>
</dbReference>
<reference evidence="2 3" key="1">
    <citation type="journal article" date="2018" name="Mol. Plant">
        <title>The genome of Artemisia annua provides insight into the evolution of Asteraceae family and artemisinin biosynthesis.</title>
        <authorList>
            <person name="Shen Q."/>
            <person name="Zhang L."/>
            <person name="Liao Z."/>
            <person name="Wang S."/>
            <person name="Yan T."/>
            <person name="Shi P."/>
            <person name="Liu M."/>
            <person name="Fu X."/>
            <person name="Pan Q."/>
            <person name="Wang Y."/>
            <person name="Lv Z."/>
            <person name="Lu X."/>
            <person name="Zhang F."/>
            <person name="Jiang W."/>
            <person name="Ma Y."/>
            <person name="Chen M."/>
            <person name="Hao X."/>
            <person name="Li L."/>
            <person name="Tang Y."/>
            <person name="Lv G."/>
            <person name="Zhou Y."/>
            <person name="Sun X."/>
            <person name="Brodelius P.E."/>
            <person name="Rose J.K.C."/>
            <person name="Tang K."/>
        </authorList>
    </citation>
    <scope>NUCLEOTIDE SEQUENCE [LARGE SCALE GENOMIC DNA]</scope>
    <source>
        <strain evidence="3">cv. Huhao1</strain>
        <tissue evidence="2">Leaf</tissue>
    </source>
</reference>
<proteinExistence type="predicted"/>
<evidence type="ECO:0000313" key="3">
    <source>
        <dbReference type="Proteomes" id="UP000245207"/>
    </source>
</evidence>
<dbReference type="AlphaFoldDB" id="A0A2U1Q3B0"/>